<name>A0A7I8VXC0_9ANNE</name>
<proteinExistence type="predicted"/>
<dbReference type="EMBL" id="CAJFCJ010000013">
    <property type="protein sequence ID" value="CAD5120881.1"/>
    <property type="molecule type" value="Genomic_DNA"/>
</dbReference>
<dbReference type="SUPFAM" id="SSF53850">
    <property type="entry name" value="Periplasmic binding protein-like II"/>
    <property type="match status" value="1"/>
</dbReference>
<comment type="caution">
    <text evidence="1">The sequence shown here is derived from an EMBL/GenBank/DDBJ whole genome shotgun (WGS) entry which is preliminary data.</text>
</comment>
<evidence type="ECO:0000313" key="1">
    <source>
        <dbReference type="EMBL" id="CAD5120881.1"/>
    </source>
</evidence>
<dbReference type="Pfam" id="PF12974">
    <property type="entry name" value="Phosphonate-bd"/>
    <property type="match status" value="1"/>
</dbReference>
<dbReference type="Proteomes" id="UP000549394">
    <property type="component" value="Unassembled WGS sequence"/>
</dbReference>
<dbReference type="PANTHER" id="PTHR35841">
    <property type="entry name" value="PHOSPHONATES-BINDING PERIPLASMIC PROTEIN"/>
    <property type="match status" value="1"/>
</dbReference>
<dbReference type="OrthoDB" id="5310573at2759"/>
<gene>
    <name evidence="1" type="ORF">DGYR_LOCUS8904</name>
</gene>
<reference evidence="1 2" key="1">
    <citation type="submission" date="2020-08" db="EMBL/GenBank/DDBJ databases">
        <authorList>
            <person name="Hejnol A."/>
        </authorList>
    </citation>
    <scope>NUCLEOTIDE SEQUENCE [LARGE SCALE GENOMIC DNA]</scope>
</reference>
<organism evidence="1 2">
    <name type="scientific">Dimorphilus gyrociliatus</name>
    <dbReference type="NCBI Taxonomy" id="2664684"/>
    <lineage>
        <taxon>Eukaryota</taxon>
        <taxon>Metazoa</taxon>
        <taxon>Spiralia</taxon>
        <taxon>Lophotrochozoa</taxon>
        <taxon>Annelida</taxon>
        <taxon>Polychaeta</taxon>
        <taxon>Polychaeta incertae sedis</taxon>
        <taxon>Dinophilidae</taxon>
        <taxon>Dimorphilus</taxon>
    </lineage>
</organism>
<dbReference type="AlphaFoldDB" id="A0A7I8VXC0"/>
<protein>
    <submittedName>
        <fullName evidence="1">DgyrCDS9432</fullName>
    </submittedName>
</protein>
<dbReference type="PANTHER" id="PTHR35841:SF1">
    <property type="entry name" value="PHOSPHONATES-BINDING PERIPLASMIC PROTEIN"/>
    <property type="match status" value="1"/>
</dbReference>
<accession>A0A7I8VXC0</accession>
<dbReference type="Gene3D" id="3.40.190.10">
    <property type="entry name" value="Periplasmic binding protein-like II"/>
    <property type="match status" value="2"/>
</dbReference>
<keyword evidence="2" id="KW-1185">Reference proteome</keyword>
<evidence type="ECO:0000313" key="2">
    <source>
        <dbReference type="Proteomes" id="UP000549394"/>
    </source>
</evidence>
<sequence length="281" mass="31747">MDSYLKIATFLTPSMSLELYQVYQKFIEEKLSKGSILIVESRSLCEQTSTSDAESISASVFDIGFMSTKSYLKLKEKGANVELLPVGAVHEHRLNSDELPIYYSDLIIHKSTAKKYKQLEDLKGCKYAYNTQDSVSGYILPLLELKKKGYNSSFFSNMLESGSHLNSIKMVREQRVECASVDSNALKFYLKSYPHAHDDFIAISSLGPLPVQPIVVRSSLPTEIKEELADALLSLPTLPNYSKLFAEYGIRKFTKVDDEDYQAEMDIYKSIGQQSKTPAYY</sequence>